<evidence type="ECO:0000313" key="2">
    <source>
        <dbReference type="Proteomes" id="UP001050691"/>
    </source>
</evidence>
<dbReference type="Proteomes" id="UP001050691">
    <property type="component" value="Unassembled WGS sequence"/>
</dbReference>
<dbReference type="AlphaFoldDB" id="A0AAV5A0Z5"/>
<sequence>MDDASSGSCSSTGSPTTDLVPTVCRYLVFALHVKPELEAPVLYGHSKLISSGYQLLSDKENRCDQCGAIEMIA</sequence>
<reference evidence="1" key="1">
    <citation type="submission" date="2021-10" db="EMBL/GenBank/DDBJ databases">
        <title>De novo Genome Assembly of Clathrus columnatus (Basidiomycota, Fungi) Using Illumina and Nanopore Sequence Data.</title>
        <authorList>
            <person name="Ogiso-Tanaka E."/>
            <person name="Itagaki H."/>
            <person name="Hosoya T."/>
            <person name="Hosaka K."/>
        </authorList>
    </citation>
    <scope>NUCLEOTIDE SEQUENCE</scope>
    <source>
        <strain evidence="1">MO-923</strain>
    </source>
</reference>
<comment type="caution">
    <text evidence="1">The sequence shown here is derived from an EMBL/GenBank/DDBJ whole genome shotgun (WGS) entry which is preliminary data.</text>
</comment>
<keyword evidence="2" id="KW-1185">Reference proteome</keyword>
<organism evidence="1 2">
    <name type="scientific">Clathrus columnatus</name>
    <dbReference type="NCBI Taxonomy" id="1419009"/>
    <lineage>
        <taxon>Eukaryota</taxon>
        <taxon>Fungi</taxon>
        <taxon>Dikarya</taxon>
        <taxon>Basidiomycota</taxon>
        <taxon>Agaricomycotina</taxon>
        <taxon>Agaricomycetes</taxon>
        <taxon>Phallomycetidae</taxon>
        <taxon>Phallales</taxon>
        <taxon>Clathraceae</taxon>
        <taxon>Clathrus</taxon>
    </lineage>
</organism>
<protein>
    <submittedName>
        <fullName evidence="1">Uncharacterized protein</fullName>
    </submittedName>
</protein>
<name>A0AAV5A0Z5_9AGAM</name>
<accession>A0AAV5A0Z5</accession>
<dbReference type="EMBL" id="BPWL01000001">
    <property type="protein sequence ID" value="GJJ06298.1"/>
    <property type="molecule type" value="Genomic_DNA"/>
</dbReference>
<evidence type="ECO:0000313" key="1">
    <source>
        <dbReference type="EMBL" id="GJJ06298.1"/>
    </source>
</evidence>
<proteinExistence type="predicted"/>
<gene>
    <name evidence="1" type="ORF">Clacol_000489</name>
</gene>